<feature type="compositionally biased region" description="Polar residues" evidence="9">
    <location>
        <begin position="191"/>
        <end position="200"/>
    </location>
</feature>
<evidence type="ECO:0000256" key="8">
    <source>
        <dbReference type="PROSITE-ProRule" id="PRU00175"/>
    </source>
</evidence>
<comment type="caution">
    <text evidence="11">The sequence shown here is derived from an EMBL/GenBank/DDBJ whole genome shotgun (WGS) entry which is preliminary data.</text>
</comment>
<evidence type="ECO:0000256" key="3">
    <source>
        <dbReference type="ARBA" id="ARBA00022679"/>
    </source>
</evidence>
<evidence type="ECO:0000256" key="6">
    <source>
        <dbReference type="ARBA" id="ARBA00022786"/>
    </source>
</evidence>
<accession>A0AAN7JS49</accession>
<name>A0AAN7JS49_9MYRT</name>
<keyword evidence="3" id="KW-0808">Transferase</keyword>
<evidence type="ECO:0000256" key="5">
    <source>
        <dbReference type="ARBA" id="ARBA00022771"/>
    </source>
</evidence>
<evidence type="ECO:0000256" key="1">
    <source>
        <dbReference type="ARBA" id="ARBA00000900"/>
    </source>
</evidence>
<comment type="catalytic activity">
    <reaction evidence="1">
        <text>S-ubiquitinyl-[E2 ubiquitin-conjugating enzyme]-L-cysteine + [acceptor protein]-L-lysine = [E2 ubiquitin-conjugating enzyme]-L-cysteine + N(6)-ubiquitinyl-[acceptor protein]-L-lysine.</text>
        <dbReference type="EC" id="2.3.2.27"/>
    </reaction>
</comment>
<dbReference type="Proteomes" id="UP001345219">
    <property type="component" value="Chromosome 16"/>
</dbReference>
<feature type="compositionally biased region" description="Low complexity" evidence="9">
    <location>
        <begin position="201"/>
        <end position="214"/>
    </location>
</feature>
<keyword evidence="4" id="KW-0479">Metal-binding</keyword>
<dbReference type="InterPro" id="IPR045191">
    <property type="entry name" value="MBR1/2-like"/>
</dbReference>
<evidence type="ECO:0000256" key="2">
    <source>
        <dbReference type="ARBA" id="ARBA00012483"/>
    </source>
</evidence>
<gene>
    <name evidence="11" type="ORF">SAY87_021744</name>
</gene>
<dbReference type="Pfam" id="PF13639">
    <property type="entry name" value="zf-RING_2"/>
    <property type="match status" value="1"/>
</dbReference>
<reference evidence="11 12" key="1">
    <citation type="journal article" date="2023" name="Hortic Res">
        <title>Pangenome of water caltrop reveals structural variations and asymmetric subgenome divergence after allopolyploidization.</title>
        <authorList>
            <person name="Zhang X."/>
            <person name="Chen Y."/>
            <person name="Wang L."/>
            <person name="Yuan Y."/>
            <person name="Fang M."/>
            <person name="Shi L."/>
            <person name="Lu R."/>
            <person name="Comes H.P."/>
            <person name="Ma Y."/>
            <person name="Chen Y."/>
            <person name="Huang G."/>
            <person name="Zhou Y."/>
            <person name="Zheng Z."/>
            <person name="Qiu Y."/>
        </authorList>
    </citation>
    <scope>NUCLEOTIDE SEQUENCE [LARGE SCALE GENOMIC DNA]</scope>
    <source>
        <tissue evidence="11">Roots</tissue>
    </source>
</reference>
<dbReference type="SMART" id="SM00184">
    <property type="entry name" value="RING"/>
    <property type="match status" value="1"/>
</dbReference>
<feature type="compositionally biased region" description="Low complexity" evidence="9">
    <location>
        <begin position="152"/>
        <end position="161"/>
    </location>
</feature>
<dbReference type="GO" id="GO:0008270">
    <property type="term" value="F:zinc ion binding"/>
    <property type="evidence" value="ECO:0007669"/>
    <property type="project" value="UniProtKB-KW"/>
</dbReference>
<dbReference type="PANTHER" id="PTHR22937:SF222">
    <property type="entry name" value="RING-TYPE E3 UBIQUITIN TRANSFERASE"/>
    <property type="match status" value="1"/>
</dbReference>
<dbReference type="GO" id="GO:0005634">
    <property type="term" value="C:nucleus"/>
    <property type="evidence" value="ECO:0007669"/>
    <property type="project" value="TreeGrafter"/>
</dbReference>
<sequence>MDQRSMAFNMQCIGTEMEIDSPSYVPQESHFFSGTSISVHHSNVPFANASSGVDLLHHAIDHHDSPVPYGMNHYSTFHPQPENFDAGSSSAPRMLPPPMNFGSTSQMSLHGNYWAHGGTYQEYGMNHFVDGVGCPYKRKTIENPPENNHHYSSASASTSTSFMGPVDTRHSGDVVRLRDSSTSYGPPLYGESSNSITLDESSSSNVRVRSGVSGLTSSEHTHNYGNPSNLGSYNSSGQSFLRGGPFWFDQASSSNSIDRGALAWSHPPPPPSPAMPFMNTFNVNGVPMEIGNQGIQGPLEVNMNRSSTNFFHFPYFSPQHCHLPYLSPPVHGTRSRNGNLEFQLQAPTPPHSVSHVGPSEPTGFRTCWPHSTAVIPETMSPRHHGAPHFRVSAVDEVAVIDYDEAYGVGNYDNHMDMRLDIEDMSYEELLALGELIGNVNTGLPEETISSQLKTRTWTASLLIDLEELPRDDQEAASCIICQDVYEDHEKLGSLECGHEYHASCLKKWLLVKNVCPICKSKALPGDK</sequence>
<feature type="compositionally biased region" description="Polar residues" evidence="9">
    <location>
        <begin position="215"/>
        <end position="230"/>
    </location>
</feature>
<feature type="region of interest" description="Disordered" evidence="9">
    <location>
        <begin position="139"/>
        <end position="230"/>
    </location>
</feature>
<protein>
    <recommendedName>
        <fullName evidence="2">RING-type E3 ubiquitin transferase</fullName>
        <ecNumber evidence="2">2.3.2.27</ecNumber>
    </recommendedName>
</protein>
<evidence type="ECO:0000256" key="7">
    <source>
        <dbReference type="ARBA" id="ARBA00022833"/>
    </source>
</evidence>
<evidence type="ECO:0000313" key="12">
    <source>
        <dbReference type="Proteomes" id="UP001345219"/>
    </source>
</evidence>
<evidence type="ECO:0000313" key="11">
    <source>
        <dbReference type="EMBL" id="KAK4752946.1"/>
    </source>
</evidence>
<dbReference type="GO" id="GO:0061630">
    <property type="term" value="F:ubiquitin protein ligase activity"/>
    <property type="evidence" value="ECO:0007669"/>
    <property type="project" value="UniProtKB-EC"/>
</dbReference>
<evidence type="ECO:0000256" key="4">
    <source>
        <dbReference type="ARBA" id="ARBA00022723"/>
    </source>
</evidence>
<keyword evidence="5 8" id="KW-0863">Zinc-finger</keyword>
<dbReference type="PANTHER" id="PTHR22937">
    <property type="entry name" value="E3 UBIQUITIN-PROTEIN LIGASE RNF165"/>
    <property type="match status" value="1"/>
</dbReference>
<evidence type="ECO:0000259" key="10">
    <source>
        <dbReference type="PROSITE" id="PS50089"/>
    </source>
</evidence>
<dbReference type="PROSITE" id="PS50089">
    <property type="entry name" value="ZF_RING_2"/>
    <property type="match status" value="1"/>
</dbReference>
<dbReference type="InterPro" id="IPR001841">
    <property type="entry name" value="Znf_RING"/>
</dbReference>
<keyword evidence="7" id="KW-0862">Zinc</keyword>
<dbReference type="AlphaFoldDB" id="A0AAN7JS49"/>
<dbReference type="EC" id="2.3.2.27" evidence="2"/>
<evidence type="ECO:0000256" key="9">
    <source>
        <dbReference type="SAM" id="MobiDB-lite"/>
    </source>
</evidence>
<keyword evidence="12" id="KW-1185">Reference proteome</keyword>
<dbReference type="Gene3D" id="3.30.40.10">
    <property type="entry name" value="Zinc/RING finger domain, C3HC4 (zinc finger)"/>
    <property type="match status" value="1"/>
</dbReference>
<feature type="domain" description="RING-type" evidence="10">
    <location>
        <begin position="478"/>
        <end position="519"/>
    </location>
</feature>
<feature type="compositionally biased region" description="Basic and acidic residues" evidence="9">
    <location>
        <begin position="167"/>
        <end position="179"/>
    </location>
</feature>
<keyword evidence="6" id="KW-0833">Ubl conjugation pathway</keyword>
<dbReference type="EMBL" id="JAXIOK010000016">
    <property type="protein sequence ID" value="KAK4752946.1"/>
    <property type="molecule type" value="Genomic_DNA"/>
</dbReference>
<dbReference type="InterPro" id="IPR013083">
    <property type="entry name" value="Znf_RING/FYVE/PHD"/>
</dbReference>
<proteinExistence type="predicted"/>
<dbReference type="SUPFAM" id="SSF57850">
    <property type="entry name" value="RING/U-box"/>
    <property type="match status" value="1"/>
</dbReference>
<organism evidence="11 12">
    <name type="scientific">Trapa incisa</name>
    <dbReference type="NCBI Taxonomy" id="236973"/>
    <lineage>
        <taxon>Eukaryota</taxon>
        <taxon>Viridiplantae</taxon>
        <taxon>Streptophyta</taxon>
        <taxon>Embryophyta</taxon>
        <taxon>Tracheophyta</taxon>
        <taxon>Spermatophyta</taxon>
        <taxon>Magnoliopsida</taxon>
        <taxon>eudicotyledons</taxon>
        <taxon>Gunneridae</taxon>
        <taxon>Pentapetalae</taxon>
        <taxon>rosids</taxon>
        <taxon>malvids</taxon>
        <taxon>Myrtales</taxon>
        <taxon>Lythraceae</taxon>
        <taxon>Trapa</taxon>
    </lineage>
</organism>